<dbReference type="InterPro" id="IPR027417">
    <property type="entry name" value="P-loop_NTPase"/>
</dbReference>
<dbReference type="InterPro" id="IPR056884">
    <property type="entry name" value="NPHP3-like_N"/>
</dbReference>
<dbReference type="CDD" id="cd05399">
    <property type="entry name" value="NT_Rel-Spo_like"/>
    <property type="match status" value="1"/>
</dbReference>
<gene>
    <name evidence="4" type="ORF">PoMZ_01678</name>
</gene>
<dbReference type="SUPFAM" id="SSF52540">
    <property type="entry name" value="P-loop containing nucleoside triphosphate hydrolases"/>
    <property type="match status" value="1"/>
</dbReference>
<dbReference type="Pfam" id="PF24883">
    <property type="entry name" value="NPHP3_N"/>
    <property type="match status" value="1"/>
</dbReference>
<protein>
    <recommendedName>
        <fullName evidence="3">RelA/SpoT domain-containing protein</fullName>
    </recommendedName>
</protein>
<feature type="compositionally biased region" description="Acidic residues" evidence="2">
    <location>
        <begin position="365"/>
        <end position="381"/>
    </location>
</feature>
<accession>A0A4P7N367</accession>
<dbReference type="Pfam" id="PF04607">
    <property type="entry name" value="RelA_SpoT"/>
    <property type="match status" value="1"/>
</dbReference>
<name>A0A4P7N367_PYROR</name>
<dbReference type="EMBL" id="CP034205">
    <property type="protein sequence ID" value="QBZ56763.1"/>
    <property type="molecule type" value="Genomic_DNA"/>
</dbReference>
<evidence type="ECO:0000313" key="4">
    <source>
        <dbReference type="EMBL" id="QBZ56763.1"/>
    </source>
</evidence>
<proteinExistence type="predicted"/>
<dbReference type="Gene3D" id="3.40.50.300">
    <property type="entry name" value="P-loop containing nucleotide triphosphate hydrolases"/>
    <property type="match status" value="1"/>
</dbReference>
<evidence type="ECO:0000256" key="2">
    <source>
        <dbReference type="SAM" id="MobiDB-lite"/>
    </source>
</evidence>
<dbReference type="SMART" id="SM00954">
    <property type="entry name" value="RelA_SpoT"/>
    <property type="match status" value="1"/>
</dbReference>
<reference evidence="4 5" key="1">
    <citation type="journal article" date="2019" name="Mol. Biol. Evol.">
        <title>Blast fungal genomes show frequent chromosomal changes, gene gains and losses, and effector gene turnover.</title>
        <authorList>
            <person name="Gomez Luciano L.B."/>
            <person name="Jason Tsai I."/>
            <person name="Chuma I."/>
            <person name="Tosa Y."/>
            <person name="Chen Y.H."/>
            <person name="Li J.Y."/>
            <person name="Li M.Y."/>
            <person name="Jade Lu M.Y."/>
            <person name="Nakayashiki H."/>
            <person name="Li W.H."/>
        </authorList>
    </citation>
    <scope>NUCLEOTIDE SEQUENCE [LARGE SCALE GENOMIC DNA]</scope>
    <source>
        <strain evidence="4">MZ5-1-6</strain>
    </source>
</reference>
<feature type="region of interest" description="Disordered" evidence="2">
    <location>
        <begin position="1"/>
        <end position="30"/>
    </location>
</feature>
<dbReference type="SUPFAM" id="SSF81301">
    <property type="entry name" value="Nucleotidyltransferase"/>
    <property type="match status" value="1"/>
</dbReference>
<evidence type="ECO:0000256" key="1">
    <source>
        <dbReference type="ARBA" id="ARBA00022737"/>
    </source>
</evidence>
<evidence type="ECO:0000259" key="3">
    <source>
        <dbReference type="SMART" id="SM00954"/>
    </source>
</evidence>
<dbReference type="InterPro" id="IPR007685">
    <property type="entry name" value="RelA_SpoT"/>
</dbReference>
<organism evidence="4 5">
    <name type="scientific">Pyricularia oryzae</name>
    <name type="common">Rice blast fungus</name>
    <name type="synonym">Magnaporthe oryzae</name>
    <dbReference type="NCBI Taxonomy" id="318829"/>
    <lineage>
        <taxon>Eukaryota</taxon>
        <taxon>Fungi</taxon>
        <taxon>Dikarya</taxon>
        <taxon>Ascomycota</taxon>
        <taxon>Pezizomycotina</taxon>
        <taxon>Sordariomycetes</taxon>
        <taxon>Sordariomycetidae</taxon>
        <taxon>Magnaporthales</taxon>
        <taxon>Pyriculariaceae</taxon>
        <taxon>Pyricularia</taxon>
    </lineage>
</organism>
<evidence type="ECO:0000313" key="5">
    <source>
        <dbReference type="Proteomes" id="UP000294847"/>
    </source>
</evidence>
<feature type="region of interest" description="Disordered" evidence="2">
    <location>
        <begin position="360"/>
        <end position="393"/>
    </location>
</feature>
<dbReference type="Proteomes" id="UP000294847">
    <property type="component" value="Chromosome 2"/>
</dbReference>
<dbReference type="GO" id="GO:0015969">
    <property type="term" value="P:guanosine tetraphosphate metabolic process"/>
    <property type="evidence" value="ECO:0007669"/>
    <property type="project" value="InterPro"/>
</dbReference>
<dbReference type="Gene3D" id="3.30.460.10">
    <property type="entry name" value="Beta Polymerase, domain 2"/>
    <property type="match status" value="1"/>
</dbReference>
<dbReference type="PANTHER" id="PTHR10039:SF5">
    <property type="entry name" value="NACHT DOMAIN-CONTAINING PROTEIN"/>
    <property type="match status" value="1"/>
</dbReference>
<sequence>MSSSKDSLERAGPGAKKKPPPPVRPKPSLSSMISRLVKEWTAKDDPERYFCERIWPTVRRDYAMLACCARETIIAALANHPRKPNVVLPIEDRTKEAGSISKSIHRRKVQLQGPGPIFREIHDLVGLRVIVSRPKDVGQLKELILKHFDVKLVSPFLRDRAAGDGSQDPTEFGEYEAWNYRVHLKPTANNERFQDVLFEIQLVTWADAMFNILCHPLLYKQSAGELSVEERRLVDLYHGNVRQLSVLMDGLRNPLQLAQMAKGTEEHVSSPRDLLERARELAVRQQATTQDGPSLGTLPDFQDMVNTMRSLQVQLGLDMSSKRHEIFLKSLKFPGMNERRNAIEESHEETFRWALNDVGAASDESNSESDESNSESDDSNSELDGSNSELDGSNSRLQWHRITDWLDSNHAIYWVSGKAGSGKSTFMKYLIDHPTTERLLCQRRPGTRILSHFFWRPGSDLQKNIKGFFCNLLHQLANHNESILATLIQHVKDWQDKESHQDWSEKELRSLVKTVIESEPSPICVFIDGLDEVPVQQKLWEQVWMLAEFDKASVKLCVSSRPELRFENVLREYPRLRLQDLTHDDLQTFAKTALVDELYTKFASESSPAIEEFANRLLGKAEGVFLWIKLVTASLKRGLDNGDSLKFLEKRLIELPGDIIELYKEMWLRLDEDTKQYRQDGARYINCVLNSMFLHREAGSGLYREGMPLIVLEAAVNPGFRDKVLSRKAATGEGVTEQELAEIATKVQTRCAGLVELVETKRHYHFRDKGSFLEFRSITSARIIHRSAYDFLTDQEDGQVILDYDTSPASNRILDISLGVLAYCIDGSPQRIVYENVAALQPFRWLAGVEKAYFLRTFSALWHFYELGLFVPHADLRFNLCPKPHLLAPLCNVLFSYRSYQHPPQTAFYMVEEIFRQHQMSSRDETGRSTAFASRLLRECFLLEAPYRHWFSFSFFCGHGANPHTRGIIFLECWRMFPFAKIKCNHAIPVVPFASVSAMWICEGLRDKSYMLARGWDKVFTEGLSVGERVPLMLTLYMEDSDGFGPRTRFGTRAAWYTGPKTKERLLGVVLDVSIGYIIDRLLVRLKRFLKFGGTSRHRTFLDRLVSANRSRQGLPVVRPEISLAAVSSVTSANGEVPSDFLRVSAELEHRVLTIIDPYLDEFWCFRLEKEAKISSGDEGDEEEYEQHVQYKEYEEGEEGFEGLKAAYGLLQRAFDDGSGDEKHFERLDISLQEYLAQRQCGYAFEKEIDISDMEAMEQRSPQMRTEWHENKAMERPDLYFPAGLTRTCAERWGWALSASAVQRF</sequence>
<feature type="domain" description="RelA/SpoT" evidence="3">
    <location>
        <begin position="92"/>
        <end position="225"/>
    </location>
</feature>
<dbReference type="InterPro" id="IPR043519">
    <property type="entry name" value="NT_sf"/>
</dbReference>
<keyword evidence="1" id="KW-0677">Repeat</keyword>
<dbReference type="PANTHER" id="PTHR10039">
    <property type="entry name" value="AMELOGENIN"/>
    <property type="match status" value="1"/>
</dbReference>